<reference evidence="2" key="1">
    <citation type="submission" date="2014-12" db="EMBL/GenBank/DDBJ databases">
        <title>Complete genome sequence of a multi-drug resistant Klebsiella pneumoniae.</title>
        <authorList>
            <person name="Hua X."/>
            <person name="Chen Q."/>
            <person name="Li X."/>
            <person name="Feng Y."/>
            <person name="Ruan Z."/>
            <person name="Yu Y."/>
        </authorList>
    </citation>
    <scope>NUCLEOTIDE SEQUENCE [LARGE SCALE GENOMIC DNA]</scope>
    <source>
        <strain evidence="2">5.12</strain>
    </source>
</reference>
<reference evidence="1 2" key="2">
    <citation type="submission" date="2020-04" db="EMBL/GenBank/DDBJ databases">
        <title>Complete genome sequence of Alteromonas pelagimontana 5.12T.</title>
        <authorList>
            <person name="Sinha R.K."/>
            <person name="Krishnan K.P."/>
            <person name="Kurian J.P."/>
        </authorList>
    </citation>
    <scope>NUCLEOTIDE SEQUENCE [LARGE SCALE GENOMIC DNA]</scope>
    <source>
        <strain evidence="1 2">5.12</strain>
    </source>
</reference>
<sequence length="385" mass="43022">MQGLLGAFVEQGWRVTFLCAANESIHTTPTDADITFLSVNLNCSSFDVTIASLQPNVVIFDRFMTEEQFSWRVRENCPDAMLVLNTEDLHSLRQARYEAVKAGKPACHASLNTPLAQREIAAVLRSDLSLIISPIEYDLLINHYQVPSHQLLQLPLLMDIPQREVPDFAARKGFMTIGNFRHGPNWDAVLQLKQHIWPLIRKMLPEATLSIFGAYPPKKATALHDEKSGFLVKGWTDSAAEAISNARIMLAPLRYGAGVKGKLIQAMALGTPSVTTSIGAEGIGTAEQWPGLIIDSDTTRFAQAALTLYTDESHWQACQQRGFSLIHKQFNLTSNQHHLVAAVECVYSQLSAHRGSLFLQAMLWHHTLRSCQYMSQWIEEKNKNS</sequence>
<dbReference type="AlphaFoldDB" id="A0A6M4MI43"/>
<evidence type="ECO:0000313" key="1">
    <source>
        <dbReference type="EMBL" id="QJR82692.1"/>
    </source>
</evidence>
<keyword evidence="2" id="KW-1185">Reference proteome</keyword>
<dbReference type="KEGG" id="apel:CA267_001140"/>
<dbReference type="GO" id="GO:0016740">
    <property type="term" value="F:transferase activity"/>
    <property type="evidence" value="ECO:0007669"/>
    <property type="project" value="UniProtKB-KW"/>
</dbReference>
<dbReference type="EMBL" id="CP052766">
    <property type="protein sequence ID" value="QJR82692.1"/>
    <property type="molecule type" value="Genomic_DNA"/>
</dbReference>
<gene>
    <name evidence="1" type="ORF">CA267_001140</name>
</gene>
<evidence type="ECO:0000313" key="2">
    <source>
        <dbReference type="Proteomes" id="UP000219285"/>
    </source>
</evidence>
<proteinExistence type="predicted"/>
<dbReference type="OrthoDB" id="9807209at2"/>
<dbReference type="Pfam" id="PF13692">
    <property type="entry name" value="Glyco_trans_1_4"/>
    <property type="match status" value="1"/>
</dbReference>
<keyword evidence="1" id="KW-0808">Transferase</keyword>
<dbReference type="Proteomes" id="UP000219285">
    <property type="component" value="Chromosome"/>
</dbReference>
<protein>
    <submittedName>
        <fullName evidence="1">Glycosyltransferase family 4 protein</fullName>
    </submittedName>
</protein>
<name>A0A6M4MI43_9ALTE</name>
<organism evidence="1 2">
    <name type="scientific">Alteromonas pelagimontana</name>
    <dbReference type="NCBI Taxonomy" id="1858656"/>
    <lineage>
        <taxon>Bacteria</taxon>
        <taxon>Pseudomonadati</taxon>
        <taxon>Pseudomonadota</taxon>
        <taxon>Gammaproteobacteria</taxon>
        <taxon>Alteromonadales</taxon>
        <taxon>Alteromonadaceae</taxon>
        <taxon>Alteromonas/Salinimonas group</taxon>
        <taxon>Alteromonas</taxon>
    </lineage>
</organism>
<dbReference type="SUPFAM" id="SSF53756">
    <property type="entry name" value="UDP-Glycosyltransferase/glycogen phosphorylase"/>
    <property type="match status" value="1"/>
</dbReference>
<accession>A0A6M4MI43</accession>
<dbReference type="Gene3D" id="3.40.50.2000">
    <property type="entry name" value="Glycogen Phosphorylase B"/>
    <property type="match status" value="1"/>
</dbReference>